<evidence type="ECO:0000256" key="3">
    <source>
        <dbReference type="ARBA" id="ARBA00008766"/>
    </source>
</evidence>
<keyword evidence="14" id="KW-0031">Aminopeptidase</keyword>
<dbReference type="PANTHER" id="PTHR43226">
    <property type="entry name" value="XAA-PRO AMINOPEPTIDASE 3"/>
    <property type="match status" value="1"/>
</dbReference>
<dbReference type="RefSeq" id="WP_221180275.1">
    <property type="nucleotide sequence ID" value="NZ_AYKG01000069.1"/>
</dbReference>
<dbReference type="EMBL" id="AYKG01000069">
    <property type="protein sequence ID" value="ROO23788.1"/>
    <property type="molecule type" value="Genomic_DNA"/>
</dbReference>
<dbReference type="Gene3D" id="3.40.350.10">
    <property type="entry name" value="Creatinase/prolidase N-terminal domain"/>
    <property type="match status" value="1"/>
</dbReference>
<keyword evidence="9" id="KW-0464">Manganese</keyword>
<keyword evidence="5" id="KW-0645">Protease</keyword>
<evidence type="ECO:0000256" key="12">
    <source>
        <dbReference type="ARBA" id="ARBA00081411"/>
    </source>
</evidence>
<dbReference type="Proteomes" id="UP000285310">
    <property type="component" value="Unassembled WGS sequence"/>
</dbReference>
<dbReference type="PROSITE" id="PS00491">
    <property type="entry name" value="PROLINE_PEPTIDASE"/>
    <property type="match status" value="1"/>
</dbReference>
<keyword evidence="15" id="KW-1185">Reference proteome</keyword>
<evidence type="ECO:0000256" key="1">
    <source>
        <dbReference type="ARBA" id="ARBA00001424"/>
    </source>
</evidence>
<dbReference type="GO" id="GO:0005829">
    <property type="term" value="C:cytosol"/>
    <property type="evidence" value="ECO:0007669"/>
    <property type="project" value="TreeGrafter"/>
</dbReference>
<dbReference type="InterPro" id="IPR029149">
    <property type="entry name" value="Creatin/AminoP/Spt16_N"/>
</dbReference>
<dbReference type="InterPro" id="IPR052433">
    <property type="entry name" value="X-Pro_dipept-like"/>
</dbReference>
<dbReference type="Pfam" id="PF00557">
    <property type="entry name" value="Peptidase_M24"/>
    <property type="match status" value="1"/>
</dbReference>
<evidence type="ECO:0000313" key="15">
    <source>
        <dbReference type="Proteomes" id="UP000285310"/>
    </source>
</evidence>
<dbReference type="InterPro" id="IPR001714">
    <property type="entry name" value="Pept_M24_MAP"/>
</dbReference>
<protein>
    <recommendedName>
        <fullName evidence="10">Xaa-Pro aminopeptidase</fullName>
        <ecNumber evidence="4">3.4.11.9</ecNumber>
    </recommendedName>
    <alternativeName>
        <fullName evidence="11">Aminopeptidase P II</fullName>
    </alternativeName>
    <alternativeName>
        <fullName evidence="12">X-Pro aminopeptidase</fullName>
    </alternativeName>
</protein>
<dbReference type="FunCoup" id="A0A423PDX7">
    <property type="interactions" value="414"/>
</dbReference>
<dbReference type="FunFam" id="3.90.230.10:FF:000002">
    <property type="entry name" value="Xaa-Pro aminopeptidase 3"/>
    <property type="match status" value="1"/>
</dbReference>
<keyword evidence="6" id="KW-0479">Metal-binding</keyword>
<comment type="caution">
    <text evidence="14">The sequence shown here is derived from an EMBL/GenBank/DDBJ whole genome shotgun (WGS) entry which is preliminary data.</text>
</comment>
<evidence type="ECO:0000256" key="2">
    <source>
        <dbReference type="ARBA" id="ARBA00001936"/>
    </source>
</evidence>
<dbReference type="Gene3D" id="3.90.230.10">
    <property type="entry name" value="Creatinase/methionine aminopeptidase superfamily"/>
    <property type="match status" value="1"/>
</dbReference>
<dbReference type="InterPro" id="IPR000994">
    <property type="entry name" value="Pept_M24"/>
</dbReference>
<comment type="similarity">
    <text evidence="3">Belongs to the peptidase M24B family.</text>
</comment>
<proteinExistence type="inferred from homology"/>
<keyword evidence="8" id="KW-0482">Metalloprotease</keyword>
<reference evidence="14 15" key="1">
    <citation type="submission" date="2013-10" db="EMBL/GenBank/DDBJ databases">
        <title>Salinisphaera japonica YTM-1 Genome Sequencing.</title>
        <authorList>
            <person name="Lai Q."/>
            <person name="Li C."/>
            <person name="Shao Z."/>
        </authorList>
    </citation>
    <scope>NUCLEOTIDE SEQUENCE [LARGE SCALE GENOMIC DNA]</scope>
    <source>
        <strain evidence="14 15">YTM-1</strain>
    </source>
</reference>
<keyword evidence="7" id="KW-0378">Hydrolase</keyword>
<dbReference type="SMART" id="SM01011">
    <property type="entry name" value="AMP_N"/>
    <property type="match status" value="1"/>
</dbReference>
<dbReference type="Pfam" id="PF05195">
    <property type="entry name" value="AMP_N"/>
    <property type="match status" value="1"/>
</dbReference>
<dbReference type="PRINTS" id="PR00599">
    <property type="entry name" value="MAPEPTIDASE"/>
</dbReference>
<evidence type="ECO:0000256" key="9">
    <source>
        <dbReference type="ARBA" id="ARBA00023211"/>
    </source>
</evidence>
<dbReference type="SUPFAM" id="SSF53092">
    <property type="entry name" value="Creatinase/prolidase N-terminal domain"/>
    <property type="match status" value="1"/>
</dbReference>
<comment type="catalytic activity">
    <reaction evidence="1">
        <text>Release of any N-terminal amino acid, including proline, that is linked to proline, even from a dipeptide or tripeptide.</text>
        <dbReference type="EC" id="3.4.11.9"/>
    </reaction>
</comment>
<dbReference type="CDD" id="cd01087">
    <property type="entry name" value="Prolidase"/>
    <property type="match status" value="1"/>
</dbReference>
<evidence type="ECO:0000256" key="11">
    <source>
        <dbReference type="ARBA" id="ARBA00075356"/>
    </source>
</evidence>
<dbReference type="GO" id="GO:0070006">
    <property type="term" value="F:metalloaminopeptidase activity"/>
    <property type="evidence" value="ECO:0007669"/>
    <property type="project" value="InterPro"/>
</dbReference>
<dbReference type="InterPro" id="IPR007865">
    <property type="entry name" value="Aminopep_P_N"/>
</dbReference>
<comment type="cofactor">
    <cofactor evidence="2">
        <name>Mn(2+)</name>
        <dbReference type="ChEBI" id="CHEBI:29035"/>
    </cofactor>
</comment>
<feature type="domain" description="Aminopeptidase P N-terminal" evidence="13">
    <location>
        <begin position="12"/>
        <end position="143"/>
    </location>
</feature>
<dbReference type="InterPro" id="IPR036005">
    <property type="entry name" value="Creatinase/aminopeptidase-like"/>
</dbReference>
<evidence type="ECO:0000256" key="7">
    <source>
        <dbReference type="ARBA" id="ARBA00022801"/>
    </source>
</evidence>
<evidence type="ECO:0000259" key="13">
    <source>
        <dbReference type="SMART" id="SM01011"/>
    </source>
</evidence>
<evidence type="ECO:0000256" key="5">
    <source>
        <dbReference type="ARBA" id="ARBA00022670"/>
    </source>
</evidence>
<accession>A0A423PDX7</accession>
<dbReference type="GO" id="GO:0006508">
    <property type="term" value="P:proteolysis"/>
    <property type="evidence" value="ECO:0007669"/>
    <property type="project" value="UniProtKB-KW"/>
</dbReference>
<evidence type="ECO:0000256" key="4">
    <source>
        <dbReference type="ARBA" id="ARBA00012574"/>
    </source>
</evidence>
<evidence type="ECO:0000256" key="6">
    <source>
        <dbReference type="ARBA" id="ARBA00022723"/>
    </source>
</evidence>
<dbReference type="GO" id="GO:0030145">
    <property type="term" value="F:manganese ion binding"/>
    <property type="evidence" value="ECO:0007669"/>
    <property type="project" value="InterPro"/>
</dbReference>
<evidence type="ECO:0000256" key="10">
    <source>
        <dbReference type="ARBA" id="ARBA00069363"/>
    </source>
</evidence>
<dbReference type="SUPFAM" id="SSF55920">
    <property type="entry name" value="Creatinase/aminopeptidase"/>
    <property type="match status" value="1"/>
</dbReference>
<dbReference type="AlphaFoldDB" id="A0A423PDX7"/>
<dbReference type="EC" id="3.4.11.9" evidence="4"/>
<dbReference type="InterPro" id="IPR001131">
    <property type="entry name" value="Peptidase_M24B_aminopep-P_CS"/>
</dbReference>
<organism evidence="14 15">
    <name type="scientific">Salinisphaera japonica YTM-1</name>
    <dbReference type="NCBI Taxonomy" id="1209778"/>
    <lineage>
        <taxon>Bacteria</taxon>
        <taxon>Pseudomonadati</taxon>
        <taxon>Pseudomonadota</taxon>
        <taxon>Gammaproteobacteria</taxon>
        <taxon>Salinisphaerales</taxon>
        <taxon>Salinisphaeraceae</taxon>
        <taxon>Salinisphaera</taxon>
    </lineage>
</organism>
<name>A0A423PDX7_9GAMM</name>
<sequence length="445" mass="47791">MSQTENRQAEIERAGVHRRRLARMIGENAVAILAATPERKRNNDVDYPYRANSDFRYLTGFLEPEAIAVIAPGHPQGAFTLFVRERDPAAETWTGKRAGTDGAIDNYGADAAYPIEAFDASLAEMVAGRDTLYLTRGIHPAFEQRIAEAMAGLESQGRGHTPPATTVSLNTPLHEMRLVKSDDEIALMRRAAEVSAAGHEAAMHACEPGVTEYQLAATLHHVYGWAGMHWAYPTIVGAGENGCILHYTENASVIEHGDLVLIDSGAENAGYAGDITRTFPANGRFTSAQRALYDIVLAANEAGIAACQAGAPANAPHLAAREVLVDGLIALGLLGGDRESVIESDAYRVFFMHGTSHFLGMDVHDVGAYKQAGEWRALEPGMVLTVEPGLYVAPDCAEAPAAYRGMGIRIEDDVLITRDGPDVLTGDVVKKPDDIETLMSEASPT</sequence>
<dbReference type="InParanoid" id="A0A423PDX7"/>
<dbReference type="PANTHER" id="PTHR43226:SF4">
    <property type="entry name" value="XAA-PRO AMINOPEPTIDASE 3"/>
    <property type="match status" value="1"/>
</dbReference>
<evidence type="ECO:0000313" key="14">
    <source>
        <dbReference type="EMBL" id="ROO23788.1"/>
    </source>
</evidence>
<evidence type="ECO:0000256" key="8">
    <source>
        <dbReference type="ARBA" id="ARBA00023049"/>
    </source>
</evidence>
<gene>
    <name evidence="14" type="ORF">SAJA_14930</name>
</gene>